<keyword evidence="5" id="KW-1185">Reference proteome</keyword>
<sequence length="284" mass="31486">MREEKSYSAKSGFLMVFIVLALLVIGIGGLLMVRNPFFVIFIPLIIACIPGFTIVNPNETSVLVLFGAYKGTILTNGFFWVNPFMVKKKVSLRARNLDSDPIKVNDKIGNPIMIGVVLVWRVRDTYKATFDVDNFEHFVNIQSEAAIRHMAGSYPYDNFEDEQAEITLRSGGNNVSELLESELTDRLAIAGIEVMEARINYLAYASEIAGAMLRRQQATAVVAARFKIVEGAVSMVDMALDQLAQKNIVDLDEDKKATMVSNLMVVLCSDKDVTPVVNTGTLYQ</sequence>
<name>A0A1Y1CDY2_9BACT</name>
<dbReference type="PANTHER" id="PTHR43446">
    <property type="entry name" value="MEMBRANE PROTEIN-RELATED"/>
    <property type="match status" value="1"/>
</dbReference>
<evidence type="ECO:0000259" key="3">
    <source>
        <dbReference type="SMART" id="SM00244"/>
    </source>
</evidence>
<feature type="domain" description="Band 7" evidence="3">
    <location>
        <begin position="50"/>
        <end position="216"/>
    </location>
</feature>
<keyword evidence="2" id="KW-0472">Membrane</keyword>
<dbReference type="AlphaFoldDB" id="A0A1Y1CDY2"/>
<dbReference type="KEGG" id="mbas:ALGA_0161"/>
<gene>
    <name evidence="4" type="ORF">ALGA_0161</name>
</gene>
<feature type="transmembrane region" description="Helical" evidence="2">
    <location>
        <begin position="12"/>
        <end position="31"/>
    </location>
</feature>
<dbReference type="SMART" id="SM00244">
    <property type="entry name" value="PHB"/>
    <property type="match status" value="1"/>
</dbReference>
<reference evidence="5" key="2">
    <citation type="journal article" date="2020" name="Antonie Van Leeuwenhoek">
        <title>Labilibaculum antarcticum sp. nov., a novel facultative anaerobic, psychrotorelant bacterium isolated from marine sediment of Antarctica.</title>
        <authorList>
            <person name="Watanabe M."/>
            <person name="Kojima H."/>
            <person name="Fukui M."/>
        </authorList>
    </citation>
    <scope>NUCLEOTIDE SEQUENCE [LARGE SCALE GENOMIC DNA]</scope>
    <source>
        <strain evidence="5">SPP2</strain>
    </source>
</reference>
<dbReference type="PANTHER" id="PTHR43446:SF1">
    <property type="entry name" value="BAND 7 DOMAIN-CONTAINING PROTEIN"/>
    <property type="match status" value="1"/>
</dbReference>
<dbReference type="CDD" id="cd03402">
    <property type="entry name" value="SPFH_like_u2"/>
    <property type="match status" value="1"/>
</dbReference>
<dbReference type="EMBL" id="AP018042">
    <property type="protein sequence ID" value="BAX78556.1"/>
    <property type="molecule type" value="Genomic_DNA"/>
</dbReference>
<dbReference type="GO" id="GO:0016020">
    <property type="term" value="C:membrane"/>
    <property type="evidence" value="ECO:0007669"/>
    <property type="project" value="UniProtKB-SubCell"/>
</dbReference>
<organism evidence="4 5">
    <name type="scientific">Labilibaculum antarcticum</name>
    <dbReference type="NCBI Taxonomy" id="1717717"/>
    <lineage>
        <taxon>Bacteria</taxon>
        <taxon>Pseudomonadati</taxon>
        <taxon>Bacteroidota</taxon>
        <taxon>Bacteroidia</taxon>
        <taxon>Marinilabiliales</taxon>
        <taxon>Marinifilaceae</taxon>
        <taxon>Labilibaculum</taxon>
    </lineage>
</organism>
<dbReference type="RefSeq" id="WP_096427492.1">
    <property type="nucleotide sequence ID" value="NZ_AP018042.1"/>
</dbReference>
<comment type="subcellular location">
    <subcellularLocation>
        <location evidence="1">Membrane</location>
        <topology evidence="1">Single-pass membrane protein</topology>
    </subcellularLocation>
</comment>
<accession>A0A1Y1CDY2</accession>
<reference evidence="4 5" key="1">
    <citation type="journal article" date="2018" name="Mar. Genomics">
        <title>Complete genome sequence of Marinifilaceae bacterium strain SPP2, isolated from the Antarctic marine sediment.</title>
        <authorList>
            <person name="Watanabe M."/>
            <person name="Kojima H."/>
            <person name="Fukui M."/>
        </authorList>
    </citation>
    <scope>NUCLEOTIDE SEQUENCE [LARGE SCALE GENOMIC DNA]</scope>
    <source>
        <strain evidence="4 5">SPP2</strain>
    </source>
</reference>
<dbReference type="SUPFAM" id="SSF117892">
    <property type="entry name" value="Band 7/SPFH domain"/>
    <property type="match status" value="1"/>
</dbReference>
<feature type="transmembrane region" description="Helical" evidence="2">
    <location>
        <begin position="37"/>
        <end position="55"/>
    </location>
</feature>
<keyword evidence="2" id="KW-0812">Transmembrane</keyword>
<evidence type="ECO:0000313" key="4">
    <source>
        <dbReference type="EMBL" id="BAX78556.1"/>
    </source>
</evidence>
<dbReference type="Pfam" id="PF01145">
    <property type="entry name" value="Band_7"/>
    <property type="match status" value="1"/>
</dbReference>
<dbReference type="OrthoDB" id="9813479at2"/>
<proteinExistence type="predicted"/>
<feature type="transmembrane region" description="Helical" evidence="2">
    <location>
        <begin position="62"/>
        <end position="81"/>
    </location>
</feature>
<dbReference type="InterPro" id="IPR001107">
    <property type="entry name" value="Band_7"/>
</dbReference>
<dbReference type="Proteomes" id="UP000218267">
    <property type="component" value="Chromosome"/>
</dbReference>
<evidence type="ECO:0000313" key="5">
    <source>
        <dbReference type="Proteomes" id="UP000218267"/>
    </source>
</evidence>
<keyword evidence="2" id="KW-1133">Transmembrane helix</keyword>
<evidence type="ECO:0000256" key="2">
    <source>
        <dbReference type="SAM" id="Phobius"/>
    </source>
</evidence>
<protein>
    <recommendedName>
        <fullName evidence="3">Band 7 domain-containing protein</fullName>
    </recommendedName>
</protein>
<dbReference type="InterPro" id="IPR036013">
    <property type="entry name" value="Band_7/SPFH_dom_sf"/>
</dbReference>
<evidence type="ECO:0000256" key="1">
    <source>
        <dbReference type="ARBA" id="ARBA00004167"/>
    </source>
</evidence>
<dbReference type="Gene3D" id="3.30.479.30">
    <property type="entry name" value="Band 7 domain"/>
    <property type="match status" value="1"/>
</dbReference>